<feature type="domain" description="Peptidase S8/S53" evidence="9">
    <location>
        <begin position="143"/>
        <end position="572"/>
    </location>
</feature>
<evidence type="ECO:0000259" key="9">
    <source>
        <dbReference type="Pfam" id="PF00082"/>
    </source>
</evidence>
<dbReference type="AlphaFoldDB" id="A0A811NFS0"/>
<dbReference type="InterPro" id="IPR037045">
    <property type="entry name" value="S8pro/Inhibitor_I9_sf"/>
</dbReference>
<dbReference type="Pfam" id="PF05922">
    <property type="entry name" value="Inhibitor_I9"/>
    <property type="match status" value="1"/>
</dbReference>
<evidence type="ECO:0000256" key="8">
    <source>
        <dbReference type="SAM" id="SignalP"/>
    </source>
</evidence>
<organism evidence="12 13">
    <name type="scientific">Miscanthus lutarioriparius</name>
    <dbReference type="NCBI Taxonomy" id="422564"/>
    <lineage>
        <taxon>Eukaryota</taxon>
        <taxon>Viridiplantae</taxon>
        <taxon>Streptophyta</taxon>
        <taxon>Embryophyta</taxon>
        <taxon>Tracheophyta</taxon>
        <taxon>Spermatophyta</taxon>
        <taxon>Magnoliopsida</taxon>
        <taxon>Liliopsida</taxon>
        <taxon>Poales</taxon>
        <taxon>Poaceae</taxon>
        <taxon>PACMAD clade</taxon>
        <taxon>Panicoideae</taxon>
        <taxon>Andropogonodae</taxon>
        <taxon>Andropogoneae</taxon>
        <taxon>Saccharinae</taxon>
        <taxon>Miscanthus</taxon>
    </lineage>
</organism>
<evidence type="ECO:0000313" key="13">
    <source>
        <dbReference type="Proteomes" id="UP000604825"/>
    </source>
</evidence>
<feature type="active site" description="Charge relay system" evidence="6 7">
    <location>
        <position position="208"/>
    </location>
</feature>
<keyword evidence="2 7" id="KW-0645">Protease</keyword>
<keyword evidence="5 7" id="KW-0720">Serine protease</keyword>
<feature type="active site" description="Charge relay system" evidence="6 7">
    <location>
        <position position="520"/>
    </location>
</feature>
<evidence type="ECO:0000256" key="5">
    <source>
        <dbReference type="ARBA" id="ARBA00022825"/>
    </source>
</evidence>
<dbReference type="InterPro" id="IPR015500">
    <property type="entry name" value="Peptidase_S8_subtilisin-rel"/>
</dbReference>
<dbReference type="Proteomes" id="UP000604825">
    <property type="component" value="Unassembled WGS sequence"/>
</dbReference>
<dbReference type="OrthoDB" id="206201at2759"/>
<dbReference type="InterPro" id="IPR000209">
    <property type="entry name" value="Peptidase_S8/S53_dom"/>
</dbReference>
<accession>A0A811NFS0</accession>
<feature type="domain" description="Subtilisin-like protease fibronectin type-III" evidence="11">
    <location>
        <begin position="629"/>
        <end position="731"/>
    </location>
</feature>
<keyword evidence="13" id="KW-1185">Reference proteome</keyword>
<keyword evidence="3 8" id="KW-0732">Signal</keyword>
<dbReference type="Gene3D" id="3.30.70.80">
    <property type="entry name" value="Peptidase S8 propeptide/proteinase inhibitor I9"/>
    <property type="match status" value="1"/>
</dbReference>
<feature type="chain" id="PRO_5032777494" evidence="8">
    <location>
        <begin position="19"/>
        <end position="748"/>
    </location>
</feature>
<feature type="active site" description="Charge relay system" evidence="6 7">
    <location>
        <position position="150"/>
    </location>
</feature>
<evidence type="ECO:0000259" key="10">
    <source>
        <dbReference type="Pfam" id="PF05922"/>
    </source>
</evidence>
<proteinExistence type="inferred from homology"/>
<reference evidence="12" key="1">
    <citation type="submission" date="2020-10" db="EMBL/GenBank/DDBJ databases">
        <authorList>
            <person name="Han B."/>
            <person name="Lu T."/>
            <person name="Zhao Q."/>
            <person name="Huang X."/>
            <person name="Zhao Y."/>
        </authorList>
    </citation>
    <scope>NUCLEOTIDE SEQUENCE</scope>
</reference>
<dbReference type="Gene3D" id="3.40.50.200">
    <property type="entry name" value="Peptidase S8/S53 domain"/>
    <property type="match status" value="1"/>
</dbReference>
<gene>
    <name evidence="12" type="ORF">NCGR_LOCUS18225</name>
</gene>
<evidence type="ECO:0000256" key="7">
    <source>
        <dbReference type="PROSITE-ProRule" id="PRU01240"/>
    </source>
</evidence>
<dbReference type="Gene3D" id="3.50.30.30">
    <property type="match status" value="1"/>
</dbReference>
<evidence type="ECO:0000256" key="1">
    <source>
        <dbReference type="ARBA" id="ARBA00011073"/>
    </source>
</evidence>
<dbReference type="InterPro" id="IPR036852">
    <property type="entry name" value="Peptidase_S8/S53_dom_sf"/>
</dbReference>
<dbReference type="InterPro" id="IPR041469">
    <property type="entry name" value="Subtilisin-like_FN3"/>
</dbReference>
<dbReference type="SUPFAM" id="SSF52743">
    <property type="entry name" value="Subtilisin-like"/>
    <property type="match status" value="1"/>
</dbReference>
<feature type="signal peptide" evidence="8">
    <location>
        <begin position="1"/>
        <end position="18"/>
    </location>
</feature>
<dbReference type="PRINTS" id="PR00723">
    <property type="entry name" value="SUBTILISIN"/>
</dbReference>
<evidence type="ECO:0000256" key="2">
    <source>
        <dbReference type="ARBA" id="ARBA00022670"/>
    </source>
</evidence>
<dbReference type="PROSITE" id="PS51892">
    <property type="entry name" value="SUBTILASE"/>
    <property type="match status" value="1"/>
</dbReference>
<dbReference type="InterPro" id="IPR045051">
    <property type="entry name" value="SBT"/>
</dbReference>
<dbReference type="PROSITE" id="PS00138">
    <property type="entry name" value="SUBTILASE_SER"/>
    <property type="match status" value="1"/>
</dbReference>
<evidence type="ECO:0000313" key="12">
    <source>
        <dbReference type="EMBL" id="CAD6226383.1"/>
    </source>
</evidence>
<dbReference type="GO" id="GO:0006508">
    <property type="term" value="P:proteolysis"/>
    <property type="evidence" value="ECO:0007669"/>
    <property type="project" value="UniProtKB-KW"/>
</dbReference>
<dbReference type="PANTHER" id="PTHR10795">
    <property type="entry name" value="PROPROTEIN CONVERTASE SUBTILISIN/KEXIN"/>
    <property type="match status" value="1"/>
</dbReference>
<dbReference type="GO" id="GO:0004252">
    <property type="term" value="F:serine-type endopeptidase activity"/>
    <property type="evidence" value="ECO:0007669"/>
    <property type="project" value="UniProtKB-UniRule"/>
</dbReference>
<sequence length="748" mass="77801">MPRAGTLLLLLLAVTVFAASLSASESIGDGSQQVYIVYLGHLPPSTDASEPEGFSAVEFAHHDLLNQVLDDGSSASDRILRSYKRSLNGFAAKLNKEEAHKLSGMNGVVSVFPSRTLDLLTTRSWDFLGFPQTPIEELPLEGDVIIGMLDTGIWPNSPSFSDEGFGPPPSRWKGTCHNFTCNNKIIGARAYHGGSSSSGLSPLDDDGHGSHTASTAAGRAVANVSLYGLAAGTARGAVPGARLANYKVCCSEADILAGFDDAIADGVDVISISIGSPFPSDYFSDVIAIGAFHAMRRGVLTSASAGNSGLVGGRVGNVAPWMLSVAASSVDRQFIDRIVLGNGDTIVGASVNTFQTIANATLAFPANGSCDPENLAGGPYKGKIVLCPPQEGRSNGVSGPFLAGAAGVVLVTRAPDVAFTLPVPGLTVTQDKFDQIMAYVNSTSNPVGTIDRTVTTGNPQAPVAASFSSPGPNLVTPSILKPDLSAPGVDIIASWSLLSSPSGYPNDTRKVQYNIISGTSMACPHASGAAAYVKSLHHDWSPAMIMSALITTATPMNTACNSNTTALKYGAGQLNPAKAHDPGLVYDTLEGDYVAMLCAQGYNATQLALVTGSNTTACPNGSTSGTPSDLNYPTMAARVEPGMKFSVVFPRTATNVGAVAAVYDVKVVFPVEAVNDLTVVVSPSRLEFSAQGQKILFTVGVSGMAMEKGRVHSGAIVWYNNEHEVRSPVVVYATSDDSRPPSKMGFRQ</sequence>
<protein>
    <submittedName>
        <fullName evidence="12">Uncharacterized protein</fullName>
    </submittedName>
</protein>
<dbReference type="Pfam" id="PF00082">
    <property type="entry name" value="Peptidase_S8"/>
    <property type="match status" value="1"/>
</dbReference>
<keyword evidence="4 7" id="KW-0378">Hydrolase</keyword>
<dbReference type="CDD" id="cd04852">
    <property type="entry name" value="Peptidases_S8_3"/>
    <property type="match status" value="1"/>
</dbReference>
<feature type="domain" description="Inhibitor I9" evidence="10">
    <location>
        <begin position="34"/>
        <end position="119"/>
    </location>
</feature>
<dbReference type="Pfam" id="PF17766">
    <property type="entry name" value="fn3_6"/>
    <property type="match status" value="1"/>
</dbReference>
<dbReference type="CDD" id="cd02120">
    <property type="entry name" value="PA_subtilisin_like"/>
    <property type="match status" value="1"/>
</dbReference>
<dbReference type="InterPro" id="IPR010259">
    <property type="entry name" value="S8pro/Inhibitor_I9"/>
</dbReference>
<dbReference type="InterPro" id="IPR023828">
    <property type="entry name" value="Peptidase_S8_Ser-AS"/>
</dbReference>
<dbReference type="EMBL" id="CAJGYO010000004">
    <property type="protein sequence ID" value="CAD6226383.1"/>
    <property type="molecule type" value="Genomic_DNA"/>
</dbReference>
<comment type="similarity">
    <text evidence="1 7">Belongs to the peptidase S8 family.</text>
</comment>
<evidence type="ECO:0000256" key="3">
    <source>
        <dbReference type="ARBA" id="ARBA00022729"/>
    </source>
</evidence>
<dbReference type="Gene3D" id="2.60.40.2310">
    <property type="match status" value="1"/>
</dbReference>
<comment type="caution">
    <text evidence="12">The sequence shown here is derived from an EMBL/GenBank/DDBJ whole genome shotgun (WGS) entry which is preliminary data.</text>
</comment>
<evidence type="ECO:0000259" key="11">
    <source>
        <dbReference type="Pfam" id="PF17766"/>
    </source>
</evidence>
<evidence type="ECO:0000256" key="6">
    <source>
        <dbReference type="PIRSR" id="PIRSR615500-1"/>
    </source>
</evidence>
<name>A0A811NFS0_9POAL</name>
<dbReference type="InterPro" id="IPR034197">
    <property type="entry name" value="Peptidases_S8_3"/>
</dbReference>
<evidence type="ECO:0000256" key="4">
    <source>
        <dbReference type="ARBA" id="ARBA00022801"/>
    </source>
</evidence>